<reference evidence="2" key="2">
    <citation type="submission" date="2025-09" db="UniProtKB">
        <authorList>
            <consortium name="Ensembl"/>
        </authorList>
    </citation>
    <scope>IDENTIFICATION</scope>
</reference>
<evidence type="ECO:0000313" key="2">
    <source>
        <dbReference type="Ensembl" id="ENSNMLP00000029422.1"/>
    </source>
</evidence>
<organism evidence="2 3">
    <name type="scientific">Neogobius melanostomus</name>
    <name type="common">round goby</name>
    <dbReference type="NCBI Taxonomy" id="47308"/>
    <lineage>
        <taxon>Eukaryota</taxon>
        <taxon>Metazoa</taxon>
        <taxon>Chordata</taxon>
        <taxon>Craniata</taxon>
        <taxon>Vertebrata</taxon>
        <taxon>Euteleostomi</taxon>
        <taxon>Actinopterygii</taxon>
        <taxon>Neopterygii</taxon>
        <taxon>Teleostei</taxon>
        <taxon>Neoteleostei</taxon>
        <taxon>Acanthomorphata</taxon>
        <taxon>Gobiaria</taxon>
        <taxon>Gobiiformes</taxon>
        <taxon>Gobioidei</taxon>
        <taxon>Gobiidae</taxon>
        <taxon>Benthophilinae</taxon>
        <taxon>Neogobiini</taxon>
        <taxon>Neogobius</taxon>
    </lineage>
</organism>
<dbReference type="Proteomes" id="UP000694523">
    <property type="component" value="Unplaced"/>
</dbReference>
<name>A0A8C6U6K4_9GOBI</name>
<dbReference type="InterPro" id="IPR008160">
    <property type="entry name" value="Collagen"/>
</dbReference>
<dbReference type="AlphaFoldDB" id="A0A8C6U6K4"/>
<evidence type="ECO:0000256" key="1">
    <source>
        <dbReference type="SAM" id="MobiDB-lite"/>
    </source>
</evidence>
<sequence length="94" mass="9963">MSLRVTKEMISSFVFICISLYKSTIISGQDGRNGLPGLKGERGVDGAPGVPGRRGERGPTGLSGPPETPGGDERPPNHPINTCITPRGTTERIY</sequence>
<keyword evidence="3" id="KW-1185">Reference proteome</keyword>
<dbReference type="Pfam" id="PF01391">
    <property type="entry name" value="Collagen"/>
    <property type="match status" value="1"/>
</dbReference>
<dbReference type="Ensembl" id="ENSNMLT00000032810.1">
    <property type="protein sequence ID" value="ENSNMLP00000029422.1"/>
    <property type="gene ID" value="ENSNMLG00000018604.1"/>
</dbReference>
<reference evidence="2" key="1">
    <citation type="submission" date="2025-08" db="UniProtKB">
        <authorList>
            <consortium name="Ensembl"/>
        </authorList>
    </citation>
    <scope>IDENTIFICATION</scope>
</reference>
<feature type="region of interest" description="Disordered" evidence="1">
    <location>
        <begin position="27"/>
        <end position="94"/>
    </location>
</feature>
<protein>
    <submittedName>
        <fullName evidence="2">Uncharacterized protein</fullName>
    </submittedName>
</protein>
<proteinExistence type="predicted"/>
<feature type="compositionally biased region" description="Polar residues" evidence="1">
    <location>
        <begin position="79"/>
        <end position="88"/>
    </location>
</feature>
<accession>A0A8C6U6K4</accession>
<evidence type="ECO:0000313" key="3">
    <source>
        <dbReference type="Proteomes" id="UP000694523"/>
    </source>
</evidence>